<protein>
    <submittedName>
        <fullName evidence="1">Uncharacterized protein</fullName>
    </submittedName>
</protein>
<evidence type="ECO:0000313" key="1">
    <source>
        <dbReference type="EMBL" id="KJJ37799.1"/>
    </source>
</evidence>
<sequence length="273" mass="30304">MKRIKKIGINLIFFLAWSWGSAQIGIGTVSPKGMLDLQNNKSMGLVFPKAALTSTSTAAPVVNPNGGNLVAGTAIFNTNTINDVSPGIYVWEGTRWIPQYMREDYKIYEQTPLQQRIALGSLEYNGPSSNWVYINNFAPGNNSFTPIYSGTYKIKVNQQLGAGKIKLPVDSNKIMMATQEGLFRFNFNGTNYLTYSHSYSMYNAATNNGTFYEQFPHDTQLTLYLNLTAGVSYPFTLEFDMVVGEEFDDPQAGPGMGYVGVDKPCTVEFTFLE</sequence>
<dbReference type="RefSeq" id="WP_045081195.1">
    <property type="nucleotide sequence ID" value="NZ_JSVU01000008.1"/>
</dbReference>
<organism evidence="1 2">
    <name type="scientific">Aequorivita vladivostokensis</name>
    <dbReference type="NCBI Taxonomy" id="171194"/>
    <lineage>
        <taxon>Bacteria</taxon>
        <taxon>Pseudomonadati</taxon>
        <taxon>Bacteroidota</taxon>
        <taxon>Flavobacteriia</taxon>
        <taxon>Flavobacteriales</taxon>
        <taxon>Flavobacteriaceae</taxon>
        <taxon>Aequorivita</taxon>
    </lineage>
</organism>
<keyword evidence="2" id="KW-1185">Reference proteome</keyword>
<reference evidence="1 2" key="1">
    <citation type="submission" date="2014-10" db="EMBL/GenBank/DDBJ databases">
        <title>Genome sequencing of Vitellibacter vladivostokensis KMM 3516.</title>
        <authorList>
            <person name="Thevarajoo S."/>
            <person name="Selvaratnam C."/>
            <person name="Goh K.M."/>
            <person name="Chong C.S."/>
        </authorList>
    </citation>
    <scope>NUCLEOTIDE SEQUENCE [LARGE SCALE GENOMIC DNA]</scope>
    <source>
        <strain evidence="1 2">KMM 3516</strain>
    </source>
</reference>
<proteinExistence type="predicted"/>
<comment type="caution">
    <text evidence="1">The sequence shown here is derived from an EMBL/GenBank/DDBJ whole genome shotgun (WGS) entry which is preliminary data.</text>
</comment>
<gene>
    <name evidence="1" type="ORF">MB09_12225</name>
</gene>
<accession>A0ABR5DGE8</accession>
<name>A0ABR5DGE8_9FLAO</name>
<dbReference type="EMBL" id="JSVU01000008">
    <property type="protein sequence ID" value="KJJ37799.1"/>
    <property type="molecule type" value="Genomic_DNA"/>
</dbReference>
<dbReference type="Proteomes" id="UP000033497">
    <property type="component" value="Unassembled WGS sequence"/>
</dbReference>
<evidence type="ECO:0000313" key="2">
    <source>
        <dbReference type="Proteomes" id="UP000033497"/>
    </source>
</evidence>